<dbReference type="Proteomes" id="UP001314170">
    <property type="component" value="Unassembled WGS sequence"/>
</dbReference>
<keyword evidence="3" id="KW-1185">Reference proteome</keyword>
<sequence length="130" mass="15040">MMILRWDDNFGLAYIHCIFLELAARALDELDKSVFQSRFVRVMSPKQKDPSNKQETNGLLNQGSTTLKRRRHDERRAADVTGGMRAWSNLFFQNDRVGMNSEGKEDWKILTGHPQDRFESKAEFFSIGNA</sequence>
<comment type="caution">
    <text evidence="2">The sequence shown here is derived from an EMBL/GenBank/DDBJ whole genome shotgun (WGS) entry which is preliminary data.</text>
</comment>
<evidence type="ECO:0000313" key="3">
    <source>
        <dbReference type="Proteomes" id="UP001314170"/>
    </source>
</evidence>
<accession>A0AAV1ST57</accession>
<evidence type="ECO:0000313" key="2">
    <source>
        <dbReference type="EMBL" id="CAK7355973.1"/>
    </source>
</evidence>
<proteinExistence type="predicted"/>
<reference evidence="2 3" key="1">
    <citation type="submission" date="2024-01" db="EMBL/GenBank/DDBJ databases">
        <authorList>
            <person name="Waweru B."/>
        </authorList>
    </citation>
    <scope>NUCLEOTIDE SEQUENCE [LARGE SCALE GENOMIC DNA]</scope>
</reference>
<protein>
    <submittedName>
        <fullName evidence="2">Uncharacterized protein</fullName>
    </submittedName>
</protein>
<name>A0AAV1ST57_9ROSI</name>
<dbReference type="EMBL" id="CAWUPB010001197">
    <property type="protein sequence ID" value="CAK7355973.1"/>
    <property type="molecule type" value="Genomic_DNA"/>
</dbReference>
<feature type="region of interest" description="Disordered" evidence="1">
    <location>
        <begin position="44"/>
        <end position="78"/>
    </location>
</feature>
<feature type="compositionally biased region" description="Polar residues" evidence="1">
    <location>
        <begin position="53"/>
        <end position="66"/>
    </location>
</feature>
<organism evidence="2 3">
    <name type="scientific">Dovyalis caffra</name>
    <dbReference type="NCBI Taxonomy" id="77055"/>
    <lineage>
        <taxon>Eukaryota</taxon>
        <taxon>Viridiplantae</taxon>
        <taxon>Streptophyta</taxon>
        <taxon>Embryophyta</taxon>
        <taxon>Tracheophyta</taxon>
        <taxon>Spermatophyta</taxon>
        <taxon>Magnoliopsida</taxon>
        <taxon>eudicotyledons</taxon>
        <taxon>Gunneridae</taxon>
        <taxon>Pentapetalae</taxon>
        <taxon>rosids</taxon>
        <taxon>fabids</taxon>
        <taxon>Malpighiales</taxon>
        <taxon>Salicaceae</taxon>
        <taxon>Flacourtieae</taxon>
        <taxon>Dovyalis</taxon>
    </lineage>
</organism>
<gene>
    <name evidence="2" type="ORF">DCAF_LOCUS26237</name>
</gene>
<evidence type="ECO:0000256" key="1">
    <source>
        <dbReference type="SAM" id="MobiDB-lite"/>
    </source>
</evidence>
<dbReference type="AlphaFoldDB" id="A0AAV1ST57"/>